<keyword evidence="3" id="KW-0418">Kinase</keyword>
<organism evidence="3 4">
    <name type="scientific">Leeuwenhoekiella nanhaiensis</name>
    <dbReference type="NCBI Taxonomy" id="1655491"/>
    <lineage>
        <taxon>Bacteria</taxon>
        <taxon>Pseudomonadati</taxon>
        <taxon>Bacteroidota</taxon>
        <taxon>Flavobacteriia</taxon>
        <taxon>Flavobacteriales</taxon>
        <taxon>Flavobacteriaceae</taxon>
        <taxon>Leeuwenhoekiella</taxon>
    </lineage>
</organism>
<keyword evidence="1" id="KW-0472">Membrane</keyword>
<feature type="transmembrane region" description="Helical" evidence="1">
    <location>
        <begin position="23"/>
        <end position="44"/>
    </location>
</feature>
<dbReference type="AlphaFoldDB" id="A0A2G1VQ67"/>
<keyword evidence="1" id="KW-1133">Transmembrane helix</keyword>
<keyword evidence="1" id="KW-0812">Transmembrane</keyword>
<dbReference type="EMBL" id="NQXA01000010">
    <property type="protein sequence ID" value="PHQ28905.1"/>
    <property type="molecule type" value="Genomic_DNA"/>
</dbReference>
<dbReference type="Proteomes" id="UP000229433">
    <property type="component" value="Unassembled WGS sequence"/>
</dbReference>
<gene>
    <name evidence="3" type="ORF">CJ305_11970</name>
</gene>
<proteinExistence type="predicted"/>
<dbReference type="Pfam" id="PF13239">
    <property type="entry name" value="2TM"/>
    <property type="match status" value="1"/>
</dbReference>
<reference evidence="3 4" key="1">
    <citation type="submission" date="2017-08" db="EMBL/GenBank/DDBJ databases">
        <title>The whole genome shortgun sequences of strain Leeuwenhoekiella nanhaiensis G18 from the South China Sea.</title>
        <authorList>
            <person name="Liu Q."/>
        </authorList>
    </citation>
    <scope>NUCLEOTIDE SEQUENCE [LARGE SCALE GENOMIC DNA]</scope>
    <source>
        <strain evidence="3 4">G18</strain>
    </source>
</reference>
<evidence type="ECO:0000256" key="1">
    <source>
        <dbReference type="SAM" id="Phobius"/>
    </source>
</evidence>
<dbReference type="InterPro" id="IPR025698">
    <property type="entry name" value="2TM_dom"/>
</dbReference>
<dbReference type="GO" id="GO:0016301">
    <property type="term" value="F:kinase activity"/>
    <property type="evidence" value="ECO:0007669"/>
    <property type="project" value="UniProtKB-KW"/>
</dbReference>
<feature type="transmembrane region" description="Helical" evidence="1">
    <location>
        <begin position="50"/>
        <end position="71"/>
    </location>
</feature>
<accession>A0A2G1VQ67</accession>
<name>A0A2G1VQ67_9FLAO</name>
<sequence length="104" mass="12316">MENFEQESRYLKAKEQVAEIKKFYGSLVSYIIVISALATLNYYVDGLSHPWFLWAAAGWGIGLLFQAAKAFNWNPIVTKEWEERKIKEYMEREERSKSNMGRWE</sequence>
<keyword evidence="4" id="KW-1185">Reference proteome</keyword>
<comment type="caution">
    <text evidence="3">The sequence shown here is derived from an EMBL/GenBank/DDBJ whole genome shotgun (WGS) entry which is preliminary data.</text>
</comment>
<keyword evidence="3" id="KW-0808">Transferase</keyword>
<protein>
    <submittedName>
        <fullName evidence="3">Histidine kinase</fullName>
    </submittedName>
</protein>
<dbReference type="OrthoDB" id="8965954at2"/>
<evidence type="ECO:0000313" key="3">
    <source>
        <dbReference type="EMBL" id="PHQ28905.1"/>
    </source>
</evidence>
<dbReference type="RefSeq" id="WP_099646520.1">
    <property type="nucleotide sequence ID" value="NZ_KZ319292.1"/>
</dbReference>
<evidence type="ECO:0000259" key="2">
    <source>
        <dbReference type="Pfam" id="PF13239"/>
    </source>
</evidence>
<evidence type="ECO:0000313" key="4">
    <source>
        <dbReference type="Proteomes" id="UP000229433"/>
    </source>
</evidence>
<feature type="domain" description="2TM" evidence="2">
    <location>
        <begin position="12"/>
        <end position="91"/>
    </location>
</feature>